<protein>
    <recommendedName>
        <fullName evidence="7">Zn(2)-C6 fungal-type domain-containing protein</fullName>
    </recommendedName>
</protein>
<dbReference type="Pfam" id="PF00172">
    <property type="entry name" value="Zn_clus"/>
    <property type="match status" value="1"/>
</dbReference>
<dbReference type="CDD" id="cd00067">
    <property type="entry name" value="GAL4"/>
    <property type="match status" value="1"/>
</dbReference>
<dbReference type="InterPro" id="IPR036864">
    <property type="entry name" value="Zn2-C6_fun-type_DNA-bd_sf"/>
</dbReference>
<dbReference type="GO" id="GO:0001228">
    <property type="term" value="F:DNA-binding transcription activator activity, RNA polymerase II-specific"/>
    <property type="evidence" value="ECO:0007669"/>
    <property type="project" value="TreeGrafter"/>
</dbReference>
<evidence type="ECO:0000313" key="9">
    <source>
        <dbReference type="Proteomes" id="UP001043456"/>
    </source>
</evidence>
<keyword evidence="9" id="KW-1185">Reference proteome</keyword>
<dbReference type="GeneID" id="67008745"/>
<dbReference type="AlphaFoldDB" id="A0A9P3BKU6"/>
<name>A0A9P3BKU6_9EURO</name>
<keyword evidence="6" id="KW-0539">Nucleus</keyword>
<evidence type="ECO:0000256" key="3">
    <source>
        <dbReference type="ARBA" id="ARBA00023015"/>
    </source>
</evidence>
<dbReference type="GO" id="GO:0006351">
    <property type="term" value="P:DNA-templated transcription"/>
    <property type="evidence" value="ECO:0007669"/>
    <property type="project" value="InterPro"/>
</dbReference>
<accession>A0A9P3BKU6</accession>
<dbReference type="InterPro" id="IPR001138">
    <property type="entry name" value="Zn2Cys6_DnaBD"/>
</dbReference>
<evidence type="ECO:0000259" key="7">
    <source>
        <dbReference type="PROSITE" id="PS50048"/>
    </source>
</evidence>
<keyword evidence="5" id="KW-0804">Transcription</keyword>
<dbReference type="GO" id="GO:0008270">
    <property type="term" value="F:zinc ion binding"/>
    <property type="evidence" value="ECO:0007669"/>
    <property type="project" value="InterPro"/>
</dbReference>
<dbReference type="InterPro" id="IPR051430">
    <property type="entry name" value="Fungal_TF_Env_Response"/>
</dbReference>
<proteinExistence type="predicted"/>
<dbReference type="SMART" id="SM00066">
    <property type="entry name" value="GAL4"/>
    <property type="match status" value="1"/>
</dbReference>
<dbReference type="GO" id="GO:0000978">
    <property type="term" value="F:RNA polymerase II cis-regulatory region sequence-specific DNA binding"/>
    <property type="evidence" value="ECO:0007669"/>
    <property type="project" value="TreeGrafter"/>
</dbReference>
<feature type="domain" description="Zn(2)-C6 fungal-type" evidence="7">
    <location>
        <begin position="19"/>
        <end position="48"/>
    </location>
</feature>
<keyword evidence="4" id="KW-0238">DNA-binding</keyword>
<dbReference type="GO" id="GO:0005634">
    <property type="term" value="C:nucleus"/>
    <property type="evidence" value="ECO:0007669"/>
    <property type="project" value="TreeGrafter"/>
</dbReference>
<comment type="caution">
    <text evidence="8">The sequence shown here is derived from an EMBL/GenBank/DDBJ whole genome shotgun (WGS) entry which is preliminary data.</text>
</comment>
<evidence type="ECO:0000313" key="8">
    <source>
        <dbReference type="EMBL" id="GIJ91170.1"/>
    </source>
</evidence>
<dbReference type="PROSITE" id="PS00463">
    <property type="entry name" value="ZN2_CY6_FUNGAL_1"/>
    <property type="match status" value="1"/>
</dbReference>
<evidence type="ECO:0000256" key="4">
    <source>
        <dbReference type="ARBA" id="ARBA00023125"/>
    </source>
</evidence>
<dbReference type="InterPro" id="IPR007219">
    <property type="entry name" value="XnlR_reg_dom"/>
</dbReference>
<dbReference type="EMBL" id="BHVY01000008">
    <property type="protein sequence ID" value="GIJ91170.1"/>
    <property type="molecule type" value="Genomic_DNA"/>
</dbReference>
<dbReference type="PANTHER" id="PTHR31944">
    <property type="entry name" value="HEME-RESPONSIVE ZINC FINGER TRANSCRIPTION FACTOR HAP1"/>
    <property type="match status" value="1"/>
</dbReference>
<dbReference type="Proteomes" id="UP001043456">
    <property type="component" value="Unassembled WGS sequence"/>
</dbReference>
<keyword evidence="3" id="KW-0805">Transcription regulation</keyword>
<keyword evidence="1" id="KW-0479">Metal-binding</keyword>
<organism evidence="8 9">
    <name type="scientific">Aspergillus pseudoviridinutans</name>
    <dbReference type="NCBI Taxonomy" id="1517512"/>
    <lineage>
        <taxon>Eukaryota</taxon>
        <taxon>Fungi</taxon>
        <taxon>Dikarya</taxon>
        <taxon>Ascomycota</taxon>
        <taxon>Pezizomycotina</taxon>
        <taxon>Eurotiomycetes</taxon>
        <taxon>Eurotiomycetidae</taxon>
        <taxon>Eurotiales</taxon>
        <taxon>Aspergillaceae</taxon>
        <taxon>Aspergillus</taxon>
        <taxon>Aspergillus subgen. Fumigati</taxon>
    </lineage>
</organism>
<dbReference type="RefSeq" id="XP_043161916.1">
    <property type="nucleotide sequence ID" value="XM_043305981.1"/>
</dbReference>
<dbReference type="PROSITE" id="PS50048">
    <property type="entry name" value="ZN2_CY6_FUNGAL_2"/>
    <property type="match status" value="1"/>
</dbReference>
<keyword evidence="2" id="KW-0862">Zinc</keyword>
<evidence type="ECO:0000256" key="5">
    <source>
        <dbReference type="ARBA" id="ARBA00023163"/>
    </source>
</evidence>
<dbReference type="CDD" id="cd12148">
    <property type="entry name" value="fungal_TF_MHR"/>
    <property type="match status" value="1"/>
</dbReference>
<dbReference type="Gene3D" id="4.10.240.10">
    <property type="entry name" value="Zn(2)-C6 fungal-type DNA-binding domain"/>
    <property type="match status" value="1"/>
</dbReference>
<dbReference type="SUPFAM" id="SSF57701">
    <property type="entry name" value="Zn2/Cys6 DNA-binding domain"/>
    <property type="match status" value="1"/>
</dbReference>
<gene>
    <name evidence="8" type="ORF">Asppvi_010135</name>
</gene>
<dbReference type="Pfam" id="PF04082">
    <property type="entry name" value="Fungal_trans"/>
    <property type="match status" value="1"/>
</dbReference>
<dbReference type="PANTHER" id="PTHR31944:SF129">
    <property type="entry name" value="ASPYRIDONES CLUSTER REGULATOR APDR-RELATED"/>
    <property type="match status" value="1"/>
</dbReference>
<evidence type="ECO:0000256" key="1">
    <source>
        <dbReference type="ARBA" id="ARBA00022723"/>
    </source>
</evidence>
<reference evidence="8 9" key="1">
    <citation type="submission" date="2018-10" db="EMBL/GenBank/DDBJ databases">
        <title>Pan-genome distribution and transcriptional activeness of fungal secondary metabolism genes in Aspergillus section Fumigati.</title>
        <authorList>
            <person name="Takahashi H."/>
            <person name="Umemura M."/>
            <person name="Ninomiya A."/>
            <person name="Kusuya Y."/>
            <person name="Urayama S."/>
            <person name="Shimizu M."/>
            <person name="Watanabe A."/>
            <person name="Kamei K."/>
            <person name="Yaguchi T."/>
            <person name="Hagiwara D."/>
        </authorList>
    </citation>
    <scope>NUCLEOTIDE SEQUENCE [LARGE SCALE GENOMIC DNA]</scope>
    <source>
        <strain evidence="8 9">IFM 55266</strain>
    </source>
</reference>
<dbReference type="OrthoDB" id="4500359at2759"/>
<evidence type="ECO:0000256" key="6">
    <source>
        <dbReference type="ARBA" id="ARBA00023242"/>
    </source>
</evidence>
<evidence type="ECO:0000256" key="2">
    <source>
        <dbReference type="ARBA" id="ARBA00022833"/>
    </source>
</evidence>
<sequence length="677" mass="76417">MHVDSRVNPPVRRRRPAVACTECRRRKIRCDQATPCRHCEKAALRCIYNHLCPNISQSNINPPATAPVIIPGSQSSVNNSSQLLLSNDNKFHGPADKIHLPPNSVAPLAWDIAPPETGIEFLADSDSVANLQGQIGKLRDQHTAPWMEILTCDPDEFWFDSEDLRRMQRKTRDLELSLATSKMPLEWLYWPPGPTTPEVSSLIPPRATCDVLLELYVNTFESAIRILHIHSFYQEYRQYWNSPDSISDVFLCKLLLAMAIGTLFAPASPSAGQLADMRPRALAWMHHSQQWLFRKIVLDAQLNLDMLQIGCLLLLCRHTSPPVVGGQHFWLSEDCLVRMGMKLGLHRDPHIHNLAMLGTEVEVRRRLWVTLLELSLQASLDAKLPVPLPIDGGFDTGLPSNLSDTDLGSVATLCDPKPRSFFTDSTMQILLAETQRIRIRILNHLYSPTTSIPYQEALKLASELRRACNANLRLLQSFTLQAPGAVMPTDFQIKFLDLWTRRFLLALLTPFADESCSDYSLYYTRKGRIDASSLLLSYPLSHNTATGPSSPMGSYYLQLQISGQGIFKNVLQQATAAICQDLIQELVEDAFPLTDREPHTKLYQIIKDSIRIYRTRMEQSQPCMQEYVAFVCASVQIEALRSGKDGTHDIFPMVKKALGQWHHILESAQRSNSPEKH</sequence>